<feature type="domain" description="Helicase C-terminal" evidence="7">
    <location>
        <begin position="124"/>
        <end position="317"/>
    </location>
</feature>
<keyword evidence="1" id="KW-0547">Nucleotide-binding</keyword>
<dbReference type="InterPro" id="IPR014001">
    <property type="entry name" value="Helicase_ATP-bd"/>
</dbReference>
<name>A0A0R3TQ57_RODNA</name>
<keyword evidence="9" id="KW-1185">Reference proteome</keyword>
<feature type="domain" description="Helicase ATP-binding" evidence="6">
    <location>
        <begin position="1"/>
        <end position="119"/>
    </location>
</feature>
<protein>
    <recommendedName>
        <fullName evidence="4">DNA 3'-5' helicase</fullName>
        <ecNumber evidence="4">5.6.2.4</ecNumber>
    </recommendedName>
</protein>
<gene>
    <name evidence="8" type="ORF">HNAJ_LOCUS9657</name>
</gene>
<reference evidence="8 9" key="2">
    <citation type="submission" date="2018-11" db="EMBL/GenBank/DDBJ databases">
        <authorList>
            <consortium name="Pathogen Informatics"/>
        </authorList>
    </citation>
    <scope>NUCLEOTIDE SEQUENCE [LARGE SCALE GENOMIC DNA]</scope>
</reference>
<dbReference type="PANTHER" id="PTHR47835">
    <property type="entry name" value="HFM1, ATP DEPENDENT DNA HELICASE HOMOLOG"/>
    <property type="match status" value="1"/>
</dbReference>
<dbReference type="InterPro" id="IPR027417">
    <property type="entry name" value="P-loop_NTPase"/>
</dbReference>
<dbReference type="GO" id="GO:0043138">
    <property type="term" value="F:3'-5' DNA helicase activity"/>
    <property type="evidence" value="ECO:0007669"/>
    <property type="project" value="UniProtKB-EC"/>
</dbReference>
<dbReference type="InterPro" id="IPR036388">
    <property type="entry name" value="WH-like_DNA-bd_sf"/>
</dbReference>
<evidence type="ECO:0000313" key="8">
    <source>
        <dbReference type="EMBL" id="VDO06278.1"/>
    </source>
</evidence>
<proteinExistence type="predicted"/>
<dbReference type="GO" id="GO:0005524">
    <property type="term" value="F:ATP binding"/>
    <property type="evidence" value="ECO:0007669"/>
    <property type="project" value="UniProtKB-KW"/>
</dbReference>
<reference evidence="10" key="1">
    <citation type="submission" date="2017-02" db="UniProtKB">
        <authorList>
            <consortium name="WormBaseParasite"/>
        </authorList>
    </citation>
    <scope>IDENTIFICATION</scope>
</reference>
<dbReference type="Gene3D" id="3.40.50.300">
    <property type="entry name" value="P-loop containing nucleotide triphosphate hydrolases"/>
    <property type="match status" value="2"/>
</dbReference>
<dbReference type="GO" id="GO:0003676">
    <property type="term" value="F:nucleic acid binding"/>
    <property type="evidence" value="ECO:0007669"/>
    <property type="project" value="InterPro"/>
</dbReference>
<dbReference type="GO" id="GO:0016787">
    <property type="term" value="F:hydrolase activity"/>
    <property type="evidence" value="ECO:0007669"/>
    <property type="project" value="UniProtKB-KW"/>
</dbReference>
<evidence type="ECO:0000313" key="10">
    <source>
        <dbReference type="WBParaSite" id="HNAJ_0000966201-mRNA-1"/>
    </source>
</evidence>
<comment type="catalytic activity">
    <reaction evidence="3">
        <text>Couples ATP hydrolysis with the unwinding of duplex DNA by translocating in the 3'-5' direction.</text>
        <dbReference type="EC" id="5.6.2.4"/>
    </reaction>
</comment>
<sequence length="472" mass="53316">MFEWQGKLESKGLLCLELTSDSPFYEIKDLSRHTILIATPEKIDSLQRSLESMREFVSRISLLMVDEIHTVSEQPRGACLEAVLTRLIVYSPRVIAVSATFGSQFRPVPIKKIILGYKKSPQSSLFQFDQFLTKKILPVISTHSLGRPTLIFSITRKTTENTAEFLARGNLSSNSVPQELIERISNDLLRDCLSRGVGFHHAGVDPVDRRLIEESFIEGHIPVLVSTSTLSMGINLPAHLVIIKNTSLYVEGTTQEYTSRQIIQMIGRAGRPQFDTSATAVIMTTADKQERYEHWLEDSENVESSLHVCLTDLLNVEIALNRIRSFDEMLQWISRSYLSIRLPKNPTFYGFQRLRTGSESEGWSFLNVVTNFWKDLCRDALNKLISVGAVTISDIDRSIESTIIGQIMCEHFLSAVTVESFLRLTGSEVLEDLIYFIAGSVEMNEFSIRNQEKSALNSINKSTGVKKLRLVK</sequence>
<evidence type="ECO:0000256" key="4">
    <source>
        <dbReference type="ARBA" id="ARBA00034808"/>
    </source>
</evidence>
<dbReference type="EC" id="5.6.2.4" evidence="4"/>
<evidence type="ECO:0000313" key="9">
    <source>
        <dbReference type="Proteomes" id="UP000278807"/>
    </source>
</evidence>
<dbReference type="PROSITE" id="PS51194">
    <property type="entry name" value="HELICASE_CTER"/>
    <property type="match status" value="1"/>
</dbReference>
<evidence type="ECO:0000256" key="5">
    <source>
        <dbReference type="ARBA" id="ARBA00048988"/>
    </source>
</evidence>
<dbReference type="PANTHER" id="PTHR47835:SF3">
    <property type="entry name" value="HELICASE FOR MEIOSIS 1"/>
    <property type="match status" value="1"/>
</dbReference>
<evidence type="ECO:0000256" key="1">
    <source>
        <dbReference type="ARBA" id="ARBA00022741"/>
    </source>
</evidence>
<dbReference type="AlphaFoldDB" id="A0A0R3TQ57"/>
<evidence type="ECO:0000259" key="7">
    <source>
        <dbReference type="PROSITE" id="PS51194"/>
    </source>
</evidence>
<dbReference type="InterPro" id="IPR001650">
    <property type="entry name" value="Helicase_C-like"/>
</dbReference>
<dbReference type="Pfam" id="PF23445">
    <property type="entry name" value="WHD_SNRNP200"/>
    <property type="match status" value="1"/>
</dbReference>
<dbReference type="Pfam" id="PF00270">
    <property type="entry name" value="DEAD"/>
    <property type="match status" value="1"/>
</dbReference>
<dbReference type="Proteomes" id="UP000278807">
    <property type="component" value="Unassembled WGS sequence"/>
</dbReference>
<dbReference type="EMBL" id="UZAE01012699">
    <property type="protein sequence ID" value="VDO06278.1"/>
    <property type="molecule type" value="Genomic_DNA"/>
</dbReference>
<dbReference type="SUPFAM" id="SSF52540">
    <property type="entry name" value="P-loop containing nucleoside triphosphate hydrolases"/>
    <property type="match status" value="2"/>
</dbReference>
<organism evidence="10">
    <name type="scientific">Rodentolepis nana</name>
    <name type="common">Dwarf tapeworm</name>
    <name type="synonym">Hymenolepis nana</name>
    <dbReference type="NCBI Taxonomy" id="102285"/>
    <lineage>
        <taxon>Eukaryota</taxon>
        <taxon>Metazoa</taxon>
        <taxon>Spiralia</taxon>
        <taxon>Lophotrochozoa</taxon>
        <taxon>Platyhelminthes</taxon>
        <taxon>Cestoda</taxon>
        <taxon>Eucestoda</taxon>
        <taxon>Cyclophyllidea</taxon>
        <taxon>Hymenolepididae</taxon>
        <taxon>Rodentolepis</taxon>
    </lineage>
</organism>
<dbReference type="InterPro" id="IPR052247">
    <property type="entry name" value="Meiotic_Crossover_Helicase"/>
</dbReference>
<dbReference type="CDD" id="cd18795">
    <property type="entry name" value="SF2_C_Ski2"/>
    <property type="match status" value="1"/>
</dbReference>
<dbReference type="WBParaSite" id="HNAJ_0000966201-mRNA-1">
    <property type="protein sequence ID" value="HNAJ_0000966201-mRNA-1"/>
    <property type="gene ID" value="HNAJ_0000966201"/>
</dbReference>
<dbReference type="Pfam" id="PF00271">
    <property type="entry name" value="Helicase_C"/>
    <property type="match status" value="1"/>
</dbReference>
<dbReference type="Gene3D" id="1.10.10.10">
    <property type="entry name" value="Winged helix-like DNA-binding domain superfamily/Winged helix DNA-binding domain"/>
    <property type="match status" value="1"/>
</dbReference>
<accession>A0A0R3TQ57</accession>
<keyword evidence="2" id="KW-0067">ATP-binding</keyword>
<dbReference type="InterPro" id="IPR057842">
    <property type="entry name" value="WH_MER3"/>
</dbReference>
<dbReference type="SMART" id="SM00490">
    <property type="entry name" value="HELICc"/>
    <property type="match status" value="1"/>
</dbReference>
<comment type="catalytic activity">
    <reaction evidence="5">
        <text>ATP + H2O = ADP + phosphate + H(+)</text>
        <dbReference type="Rhea" id="RHEA:13065"/>
        <dbReference type="ChEBI" id="CHEBI:15377"/>
        <dbReference type="ChEBI" id="CHEBI:15378"/>
        <dbReference type="ChEBI" id="CHEBI:30616"/>
        <dbReference type="ChEBI" id="CHEBI:43474"/>
        <dbReference type="ChEBI" id="CHEBI:456216"/>
        <dbReference type="EC" id="5.6.2.4"/>
    </reaction>
</comment>
<dbReference type="PROSITE" id="PS51192">
    <property type="entry name" value="HELICASE_ATP_BIND_1"/>
    <property type="match status" value="1"/>
</dbReference>
<dbReference type="STRING" id="102285.A0A0R3TQ57"/>
<dbReference type="OrthoDB" id="5575at2759"/>
<evidence type="ECO:0000259" key="6">
    <source>
        <dbReference type="PROSITE" id="PS51192"/>
    </source>
</evidence>
<evidence type="ECO:0000256" key="3">
    <source>
        <dbReference type="ARBA" id="ARBA00034617"/>
    </source>
</evidence>
<dbReference type="Gene3D" id="1.10.3380.10">
    <property type="entry name" value="Sec63 N-terminal domain-like domain"/>
    <property type="match status" value="1"/>
</dbReference>
<dbReference type="InterPro" id="IPR011545">
    <property type="entry name" value="DEAD/DEAH_box_helicase_dom"/>
</dbReference>
<evidence type="ECO:0000256" key="2">
    <source>
        <dbReference type="ARBA" id="ARBA00022840"/>
    </source>
</evidence>